<dbReference type="Gene3D" id="2.60.40.1190">
    <property type="match status" value="1"/>
</dbReference>
<comment type="caution">
    <text evidence="3">The sequence shown here is derived from an EMBL/GenBank/DDBJ whole genome shotgun (WGS) entry which is preliminary data.</text>
</comment>
<dbReference type="SUPFAM" id="SSF49344">
    <property type="entry name" value="CBD9-like"/>
    <property type="match status" value="1"/>
</dbReference>
<evidence type="ECO:0000313" key="4">
    <source>
        <dbReference type="Proteomes" id="UP001204772"/>
    </source>
</evidence>
<dbReference type="Pfam" id="PF06452">
    <property type="entry name" value="CBM9_1"/>
    <property type="match status" value="1"/>
</dbReference>
<reference evidence="3 4" key="1">
    <citation type="submission" date="2022-06" db="EMBL/GenBank/DDBJ databases">
        <title>Runella sp. S5 genome sequencing.</title>
        <authorList>
            <person name="Park S."/>
        </authorList>
    </citation>
    <scope>NUCLEOTIDE SEQUENCE [LARGE SCALE GENOMIC DNA]</scope>
    <source>
        <strain evidence="3 4">S5</strain>
    </source>
</reference>
<dbReference type="Proteomes" id="UP001204772">
    <property type="component" value="Unassembled WGS sequence"/>
</dbReference>
<dbReference type="InterPro" id="IPR010502">
    <property type="entry name" value="Carb-bd_dom_fam9"/>
</dbReference>
<dbReference type="RefSeq" id="WP_253533389.1">
    <property type="nucleotide sequence ID" value="NZ_JAMZEL010000026.1"/>
</dbReference>
<sequence>MEPIWQRSKPVSHFTQVFPEDTKPAQSPTEVRICYDQDYIYVAAICHDTKRGDFVASSLKRDFGGNSDLFEIYIDPYGEGTTGYNFGVTPLGVEREGSISEGTHKDLSWDAPWHSAVRIEKKEKRWVVEMAIPLSSLRFQNWSDKWRINFGRYDYKRNETSSWVPMSRNQKIHNLAFTQPLIWDNYLGVKGTTYNIIPYVTGGVTRDYARQPDAQKILNAGIDAKLAVASSMNLDLTVNPDFSQVEVDRQVTNLSRFELQFPERRQFFIENSDLFGSFGFGSVNPFFTRRIGVGQDPNTQQFRQNPIWAGARLSGKYNNDLRIGLMSVQTAQDKTIGLASQNYTVAAVQHRVLKRSNVAFIMANRQQFGQDNITELPTRTTLARFARVLGVDFNLFTDKDRWKGKLFLHRLFTPTRTNGQWAHGGALAYNTKRLEANWHHEMVGENYQPDLGFVQRQGYTRISPEALYNFFPKNNALINRVGIKAATNIVYDNGERRVFDRETDLALYLKFQSTAYLRFYYAFNSIYLFEPFDPTNTKSKKLPVGQYNYNQYKIKYESNPRNTWSTQAYLKIGQYFNGRITAVSGEVKYRMQPHGFVGLDYGVSFIRLPEPYASRTLLLVGPSFDWAFNQSIFLKTVVQYNTQINNLNTNIRFQWRFRPVSDFYVVYTDNYTERLNIKSRGLIFKLSYWI</sequence>
<feature type="domain" description="Carbohydrate-binding" evidence="1">
    <location>
        <begin position="3"/>
        <end position="158"/>
    </location>
</feature>
<accession>A0ABT1FXK0</accession>
<dbReference type="InterPro" id="IPR045670">
    <property type="entry name" value="DUF5916"/>
</dbReference>
<dbReference type="CDD" id="cd09618">
    <property type="entry name" value="CBM9_like_2"/>
    <property type="match status" value="1"/>
</dbReference>
<gene>
    <name evidence="3" type="ORF">NCI00_28920</name>
</gene>
<dbReference type="Pfam" id="PF19313">
    <property type="entry name" value="DUF5916"/>
    <property type="match status" value="1"/>
</dbReference>
<feature type="domain" description="DUF5916" evidence="2">
    <location>
        <begin position="195"/>
        <end position="592"/>
    </location>
</feature>
<evidence type="ECO:0000313" key="3">
    <source>
        <dbReference type="EMBL" id="MCP1386500.1"/>
    </source>
</evidence>
<protein>
    <submittedName>
        <fullName evidence="3">Carbohydrate binding family 9 domain-containing protein</fullName>
    </submittedName>
</protein>
<evidence type="ECO:0000259" key="2">
    <source>
        <dbReference type="Pfam" id="PF19313"/>
    </source>
</evidence>
<organism evidence="3 4">
    <name type="scientific">Runella salmonicolor</name>
    <dbReference type="NCBI Taxonomy" id="2950278"/>
    <lineage>
        <taxon>Bacteria</taxon>
        <taxon>Pseudomonadati</taxon>
        <taxon>Bacteroidota</taxon>
        <taxon>Cytophagia</taxon>
        <taxon>Cytophagales</taxon>
        <taxon>Spirosomataceae</taxon>
        <taxon>Runella</taxon>
    </lineage>
</organism>
<dbReference type="EMBL" id="JAMZEL010000026">
    <property type="protein sequence ID" value="MCP1386500.1"/>
    <property type="molecule type" value="Genomic_DNA"/>
</dbReference>
<evidence type="ECO:0000259" key="1">
    <source>
        <dbReference type="Pfam" id="PF06452"/>
    </source>
</evidence>
<keyword evidence="4" id="KW-1185">Reference proteome</keyword>
<proteinExistence type="predicted"/>
<name>A0ABT1FXK0_9BACT</name>